<feature type="transmembrane region" description="Helical" evidence="1">
    <location>
        <begin position="39"/>
        <end position="58"/>
    </location>
</feature>
<evidence type="ECO:0000313" key="2">
    <source>
        <dbReference type="EMBL" id="ONH82041.1"/>
    </source>
</evidence>
<reference evidence="2" key="1">
    <citation type="submission" date="2016-12" db="EMBL/GenBank/DDBJ databases">
        <title>Draft genome sequence of Roseomonas mucosa strain AU37, isolated from a peripheral intravenous catheter.</title>
        <authorList>
            <person name="Choudhury M.A."/>
            <person name="Sidjabat H.E."/>
            <person name="Wailan A.M."/>
            <person name="Zhang L."/>
            <person name="Marsh N.M."/>
            <person name="Rickard C.M."/>
            <person name="Davies M."/>
            <person name="Mcmillan D.J."/>
        </authorList>
    </citation>
    <scope>NUCLEOTIDE SEQUENCE [LARGE SCALE GENOMIC DNA]</scope>
    <source>
        <strain evidence="2">AU37</strain>
    </source>
</reference>
<comment type="caution">
    <text evidence="2">The sequence shown here is derived from an EMBL/GenBank/DDBJ whole genome shotgun (WGS) entry which is preliminary data.</text>
</comment>
<name>A0A1S8D1G8_9PROT</name>
<dbReference type="AlphaFoldDB" id="A0A1S8D1G8"/>
<keyword evidence="1" id="KW-0472">Membrane</keyword>
<evidence type="ECO:0000256" key="1">
    <source>
        <dbReference type="SAM" id="Phobius"/>
    </source>
</evidence>
<proteinExistence type="predicted"/>
<dbReference type="Proteomes" id="UP000054844">
    <property type="component" value="Unassembled WGS sequence"/>
</dbReference>
<organism evidence="2 3">
    <name type="scientific">Roseomonas mucosa</name>
    <dbReference type="NCBI Taxonomy" id="207340"/>
    <lineage>
        <taxon>Bacteria</taxon>
        <taxon>Pseudomonadati</taxon>
        <taxon>Pseudomonadota</taxon>
        <taxon>Alphaproteobacteria</taxon>
        <taxon>Acetobacterales</taxon>
        <taxon>Roseomonadaceae</taxon>
        <taxon>Roseomonas</taxon>
    </lineage>
</organism>
<feature type="non-terminal residue" evidence="2">
    <location>
        <position position="61"/>
    </location>
</feature>
<evidence type="ECO:0000313" key="3">
    <source>
        <dbReference type="Proteomes" id="UP000054844"/>
    </source>
</evidence>
<accession>A0A1S8D1G8</accession>
<keyword evidence="1" id="KW-0812">Transmembrane</keyword>
<protein>
    <submittedName>
        <fullName evidence="2">Uncharacterized protein</fullName>
    </submittedName>
</protein>
<keyword evidence="3" id="KW-1185">Reference proteome</keyword>
<dbReference type="EMBL" id="LLWF02000075">
    <property type="protein sequence ID" value="ONH82041.1"/>
    <property type="molecule type" value="Genomic_DNA"/>
</dbReference>
<sequence>MMQRDDTSDKRNGSIGPIWIRERSCRAVESGRRMSPLQLQAGAGLAALCLLAWVAGVLGEG</sequence>
<keyword evidence="1" id="KW-1133">Transmembrane helix</keyword>
<gene>
    <name evidence="2" type="ORF">APZ41_016620</name>
</gene>